<dbReference type="GO" id="GO:0006508">
    <property type="term" value="P:proteolysis"/>
    <property type="evidence" value="ECO:0007669"/>
    <property type="project" value="UniProtKB-KW"/>
</dbReference>
<evidence type="ECO:0000313" key="1">
    <source>
        <dbReference type="EMBL" id="ABI52652.1"/>
    </source>
</evidence>
<protein>
    <submittedName>
        <fullName evidence="1">Metalloprotease</fullName>
    </submittedName>
</protein>
<keyword evidence="1" id="KW-0645">Protease</keyword>
<proteinExistence type="evidence at transcript level"/>
<dbReference type="AlphaFoldDB" id="Q09JW1"/>
<name>Q09JW1_ARGMO</name>
<dbReference type="Gene3D" id="3.40.1620.60">
    <property type="match status" value="1"/>
</dbReference>
<organism evidence="1">
    <name type="scientific">Argas monolakensis</name>
    <name type="common">Mono lake bird tick</name>
    <dbReference type="NCBI Taxonomy" id="34602"/>
    <lineage>
        <taxon>Eukaryota</taxon>
        <taxon>Metazoa</taxon>
        <taxon>Ecdysozoa</taxon>
        <taxon>Arthropoda</taxon>
        <taxon>Chelicerata</taxon>
        <taxon>Arachnida</taxon>
        <taxon>Acari</taxon>
        <taxon>Parasitiformes</taxon>
        <taxon>Ixodida</taxon>
        <taxon>Ixodoidea</taxon>
        <taxon>Argasidae</taxon>
        <taxon>Argasinae</taxon>
        <taxon>Argas</taxon>
    </lineage>
</organism>
<reference evidence="1" key="1">
    <citation type="journal article" date="2008" name="Insect Biochem. Mol. Biol.">
        <title>Comparative sialomics between hard and soft ticks: implications for the evolution of blood-feeding behavior.</title>
        <authorList>
            <person name="Mans B.J."/>
            <person name="Andersen J.F."/>
            <person name="Francischetti I.M."/>
            <person name="Valenzuela J.G."/>
            <person name="Schwan T.G."/>
            <person name="Pham V.M."/>
            <person name="Garfield M.K."/>
            <person name="Hammer C.H."/>
            <person name="Ribeiro J.M."/>
        </authorList>
    </citation>
    <scope>NUCLEOTIDE SEQUENCE</scope>
    <source>
        <strain evidence="1">AM-32</strain>
        <tissue evidence="1">Adult salivary gland</tissue>
    </source>
</reference>
<dbReference type="SUPFAM" id="SSF55486">
    <property type="entry name" value="Metalloproteases ('zincins'), catalytic domain"/>
    <property type="match status" value="1"/>
</dbReference>
<sequence length="185" mass="20563">NDDGLFATGVDLAARLLAHVAGAPYDKNDTAHPQNGCNWKDGYLMGNFSKNGTNHTAFSTCSLKEMVKSLVKKAKTCFNFSSDAYPVLPGDLYKDTDEYCEFAHPDHSGIAACSGKDETCTIRCCDSDRSTRRYTHHAPDGTECYISAYNKICIKGNCTRKTQQWKINYPFRYDVIKESGKKSGK</sequence>
<dbReference type="EMBL" id="DQ886735">
    <property type="protein sequence ID" value="ABI52652.1"/>
    <property type="molecule type" value="mRNA"/>
</dbReference>
<feature type="non-terminal residue" evidence="1">
    <location>
        <position position="1"/>
    </location>
</feature>
<keyword evidence="1" id="KW-0482">Metalloprotease</keyword>
<dbReference type="GO" id="GO:0008237">
    <property type="term" value="F:metallopeptidase activity"/>
    <property type="evidence" value="ECO:0007669"/>
    <property type="project" value="UniProtKB-KW"/>
</dbReference>
<keyword evidence="1" id="KW-0378">Hydrolase</keyword>
<dbReference type="Gene3D" id="3.40.390.10">
    <property type="entry name" value="Collagenase (Catalytic Domain)"/>
    <property type="match status" value="1"/>
</dbReference>
<accession>Q09JW1</accession>
<dbReference type="InterPro" id="IPR024079">
    <property type="entry name" value="MetalloPept_cat_dom_sf"/>
</dbReference>